<dbReference type="SUPFAM" id="SSF52540">
    <property type="entry name" value="P-loop containing nucleoside triphosphate hydrolases"/>
    <property type="match status" value="1"/>
</dbReference>
<keyword evidence="2" id="KW-1185">Reference proteome</keyword>
<name>A0A6B0SW18_9EURY</name>
<comment type="caution">
    <text evidence="1">The sequence shown here is derived from an EMBL/GenBank/DDBJ whole genome shotgun (WGS) entry which is preliminary data.</text>
</comment>
<dbReference type="AlphaFoldDB" id="A0A6B0SW18"/>
<reference evidence="1 2" key="1">
    <citation type="submission" date="2019-12" db="EMBL/GenBank/DDBJ databases">
        <title>Isolation and characterization of three novel carbon monoxide-oxidizing members of Halobacteria from salione crusts and soils.</title>
        <authorList>
            <person name="Myers M.R."/>
            <person name="King G.M."/>
        </authorList>
    </citation>
    <scope>NUCLEOTIDE SEQUENCE [LARGE SCALE GENOMIC DNA]</scope>
    <source>
        <strain evidence="1 2">WSA2</strain>
    </source>
</reference>
<dbReference type="Proteomes" id="UP000437065">
    <property type="component" value="Unassembled WGS sequence"/>
</dbReference>
<accession>A0A6B0SW18</accession>
<evidence type="ECO:0000313" key="2">
    <source>
        <dbReference type="Proteomes" id="UP000437065"/>
    </source>
</evidence>
<dbReference type="RefSeq" id="WP_321167928.1">
    <property type="nucleotide sequence ID" value="NZ_WUUS01000003.1"/>
</dbReference>
<dbReference type="EMBL" id="WUUS01000003">
    <property type="protein sequence ID" value="MXR40861.1"/>
    <property type="molecule type" value="Genomic_DNA"/>
</dbReference>
<proteinExistence type="predicted"/>
<protein>
    <submittedName>
        <fullName evidence="1">ATPase</fullName>
    </submittedName>
</protein>
<gene>
    <name evidence="1" type="ORF">GRX01_05835</name>
</gene>
<organism evidence="1 2">
    <name type="scientific">Halobaculum saliterrae</name>
    <dbReference type="NCBI Taxonomy" id="2073113"/>
    <lineage>
        <taxon>Archaea</taxon>
        <taxon>Methanobacteriati</taxon>
        <taxon>Methanobacteriota</taxon>
        <taxon>Stenosarchaea group</taxon>
        <taxon>Halobacteria</taxon>
        <taxon>Halobacteriales</taxon>
        <taxon>Haloferacaceae</taxon>
        <taxon>Halobaculum</taxon>
    </lineage>
</organism>
<dbReference type="InterPro" id="IPR027417">
    <property type="entry name" value="P-loop_NTPase"/>
</dbReference>
<dbReference type="Gene3D" id="3.40.50.300">
    <property type="entry name" value="P-loop containing nucleotide triphosphate hydrolases"/>
    <property type="match status" value="1"/>
</dbReference>
<sequence length="279" mass="30396">MKLLVAGGDPVDAGKTTFAVGLAARLRADGSRPTVFKPRAGNDRWFDHDDVRRAAGDGRLYGKDIDRLLRAAGGDATHERRNPIHRLWGPTPGETGLLGESDRTFLVDRVRTTDGDEWVVNGTTEIPDALRDDLPLVEARRVDSVRAFNEAMRELHLPALDRLAEDVRAAGGSGVALVESYGDVAMPLREVGFDAVAVVDPGRCRVYDGDRWALARETATGDRDEGTLEVHVDRVTGMLDPLSTRDLRPLTGEERDDPDVVASAYSAAYDELLAAAQDR</sequence>
<evidence type="ECO:0000313" key="1">
    <source>
        <dbReference type="EMBL" id="MXR40861.1"/>
    </source>
</evidence>